<keyword evidence="9" id="KW-1185">Reference proteome</keyword>
<keyword evidence="5" id="KW-1133">Transmembrane helix</keyword>
<evidence type="ECO:0000256" key="1">
    <source>
        <dbReference type="ARBA" id="ARBA00004651"/>
    </source>
</evidence>
<proteinExistence type="predicted"/>
<keyword evidence="4" id="KW-0378">Hydrolase</keyword>
<evidence type="ECO:0000256" key="6">
    <source>
        <dbReference type="ARBA" id="ARBA00023136"/>
    </source>
</evidence>
<keyword evidence="3" id="KW-0812">Transmembrane</keyword>
<dbReference type="SUPFAM" id="SSF48317">
    <property type="entry name" value="Acid phosphatase/Vanadium-dependent haloperoxidase"/>
    <property type="match status" value="1"/>
</dbReference>
<name>A0A858R8R6_9PROT</name>
<evidence type="ECO:0000313" key="9">
    <source>
        <dbReference type="Proteomes" id="UP000501891"/>
    </source>
</evidence>
<sequence>MGTYLTDNPLTRADLRAARAIHPHRHHGFLQAAADWSELTDQEPLFAGAAGLMALAWASGYRAEARKLAHVLGALAAATLLKDGMKRSVARSRPVLLHDKGIHRVRLRGKKDKSWHSLPSGHAAGAAAVAAAVARAWPAAALPAYLAAGLLSAARMPTGLHYPSDVAAGVAVGLVAEGIVQRLWPASP</sequence>
<evidence type="ECO:0000259" key="7">
    <source>
        <dbReference type="SMART" id="SM00014"/>
    </source>
</evidence>
<evidence type="ECO:0000256" key="2">
    <source>
        <dbReference type="ARBA" id="ARBA00022475"/>
    </source>
</evidence>
<evidence type="ECO:0000256" key="4">
    <source>
        <dbReference type="ARBA" id="ARBA00022801"/>
    </source>
</evidence>
<dbReference type="Gene3D" id="1.20.144.10">
    <property type="entry name" value="Phosphatidic acid phosphatase type 2/haloperoxidase"/>
    <property type="match status" value="1"/>
</dbReference>
<keyword evidence="2" id="KW-1003">Cell membrane</keyword>
<keyword evidence="6" id="KW-0472">Membrane</keyword>
<dbReference type="SMART" id="SM00014">
    <property type="entry name" value="acidPPc"/>
    <property type="match status" value="1"/>
</dbReference>
<reference evidence="8" key="1">
    <citation type="submission" date="2020-04" db="EMBL/GenBank/DDBJ databases">
        <title>A desert anoxygenic phototrophic bacterium fixes CO2 using RubisCO under aerobic conditions.</title>
        <authorList>
            <person name="Tang K."/>
        </authorList>
    </citation>
    <scope>NUCLEOTIDE SEQUENCE [LARGE SCALE GENOMIC DNA]</scope>
    <source>
        <strain evidence="8">MIMtkB3</strain>
    </source>
</reference>
<organism evidence="8 9">
    <name type="scientific">Aerophototrophica crusticola</name>
    <dbReference type="NCBI Taxonomy" id="1709002"/>
    <lineage>
        <taxon>Bacteria</taxon>
        <taxon>Pseudomonadati</taxon>
        <taxon>Pseudomonadota</taxon>
        <taxon>Alphaproteobacteria</taxon>
        <taxon>Rhodospirillales</taxon>
        <taxon>Rhodospirillaceae</taxon>
        <taxon>Aerophototrophica</taxon>
    </lineage>
</organism>
<dbReference type="GO" id="GO:0016787">
    <property type="term" value="F:hydrolase activity"/>
    <property type="evidence" value="ECO:0007669"/>
    <property type="project" value="UniProtKB-KW"/>
</dbReference>
<accession>A0A858R8R6</accession>
<evidence type="ECO:0000256" key="5">
    <source>
        <dbReference type="ARBA" id="ARBA00022989"/>
    </source>
</evidence>
<comment type="subcellular location">
    <subcellularLocation>
        <location evidence="1">Cell membrane</location>
        <topology evidence="1">Multi-pass membrane protein</topology>
    </subcellularLocation>
</comment>
<gene>
    <name evidence="8" type="ORF">HHL28_12335</name>
</gene>
<dbReference type="InterPro" id="IPR036938">
    <property type="entry name" value="PAP2/HPO_sf"/>
</dbReference>
<dbReference type="PANTHER" id="PTHR14969">
    <property type="entry name" value="SPHINGOSINE-1-PHOSPHATE PHOSPHOHYDROLASE"/>
    <property type="match status" value="1"/>
</dbReference>
<dbReference type="InterPro" id="IPR000326">
    <property type="entry name" value="PAP2/HPO"/>
</dbReference>
<dbReference type="GO" id="GO:0005886">
    <property type="term" value="C:plasma membrane"/>
    <property type="evidence" value="ECO:0007669"/>
    <property type="project" value="UniProtKB-SubCell"/>
</dbReference>
<dbReference type="AlphaFoldDB" id="A0A858R8R6"/>
<dbReference type="Pfam" id="PF01569">
    <property type="entry name" value="PAP2"/>
    <property type="match status" value="1"/>
</dbReference>
<evidence type="ECO:0000313" key="8">
    <source>
        <dbReference type="EMBL" id="QJE73777.1"/>
    </source>
</evidence>
<dbReference type="Proteomes" id="UP000501891">
    <property type="component" value="Chromosome"/>
</dbReference>
<dbReference type="EMBL" id="CP051775">
    <property type="protein sequence ID" value="QJE73777.1"/>
    <property type="molecule type" value="Genomic_DNA"/>
</dbReference>
<evidence type="ECO:0000256" key="3">
    <source>
        <dbReference type="ARBA" id="ARBA00022692"/>
    </source>
</evidence>
<protein>
    <submittedName>
        <fullName evidence="8">Phosphatase PAP2 family protein</fullName>
    </submittedName>
</protein>
<dbReference type="KEGG" id="acru:HHL28_12335"/>
<feature type="domain" description="Phosphatidic acid phosphatase type 2/haloperoxidase" evidence="7">
    <location>
        <begin position="67"/>
        <end position="180"/>
    </location>
</feature>
<dbReference type="PANTHER" id="PTHR14969:SF62">
    <property type="entry name" value="DECAPRENYLPHOSPHORYL-5-PHOSPHORIBOSE PHOSPHATASE RV3807C-RELATED"/>
    <property type="match status" value="1"/>
</dbReference>